<gene>
    <name evidence="1" type="ORF">QNI16_07210</name>
</gene>
<proteinExistence type="predicted"/>
<evidence type="ECO:0000313" key="2">
    <source>
        <dbReference type="Proteomes" id="UP001241110"/>
    </source>
</evidence>
<organism evidence="1 2">
    <name type="scientific">Xanthocytophaga flava</name>
    <dbReference type="NCBI Taxonomy" id="3048013"/>
    <lineage>
        <taxon>Bacteria</taxon>
        <taxon>Pseudomonadati</taxon>
        <taxon>Bacteroidota</taxon>
        <taxon>Cytophagia</taxon>
        <taxon>Cytophagales</taxon>
        <taxon>Rhodocytophagaceae</taxon>
        <taxon>Xanthocytophaga</taxon>
    </lineage>
</organism>
<reference evidence="1" key="1">
    <citation type="submission" date="2023-05" db="EMBL/GenBank/DDBJ databases">
        <authorList>
            <person name="Zhang X."/>
        </authorList>
    </citation>
    <scope>NUCLEOTIDE SEQUENCE</scope>
    <source>
        <strain evidence="1">YF14B1</strain>
    </source>
</reference>
<dbReference type="EMBL" id="JASJOS010000003">
    <property type="protein sequence ID" value="MDJ1480267.1"/>
    <property type="molecule type" value="Genomic_DNA"/>
</dbReference>
<name>A0AAE3QJ37_9BACT</name>
<sequence>MEIIIKTEGAVKSYCIYNGLYHNRKQNFIHIFYSLADENPGLPFLEVEQKPMLIDNGTPVNVVDSTGNAVMITVSKPTGAYAQATDQVTGETYTDYNQPLYANVQEEFKIGEYDAVIWWAFDKRNSVKFAIESLIEEGMKRRMGMSNTAYQFIITSEWLATLPADHPLKQFPL</sequence>
<dbReference type="AlphaFoldDB" id="A0AAE3QJ37"/>
<protein>
    <submittedName>
        <fullName evidence="1">Uncharacterized protein</fullName>
    </submittedName>
</protein>
<dbReference type="RefSeq" id="WP_313976839.1">
    <property type="nucleotide sequence ID" value="NZ_JASJOS010000003.1"/>
</dbReference>
<comment type="caution">
    <text evidence="1">The sequence shown here is derived from an EMBL/GenBank/DDBJ whole genome shotgun (WGS) entry which is preliminary data.</text>
</comment>
<evidence type="ECO:0000313" key="1">
    <source>
        <dbReference type="EMBL" id="MDJ1480267.1"/>
    </source>
</evidence>
<dbReference type="Proteomes" id="UP001241110">
    <property type="component" value="Unassembled WGS sequence"/>
</dbReference>
<accession>A0AAE3QJ37</accession>